<accession>A0A1J1LS32</accession>
<keyword evidence="2" id="KW-1185">Reference proteome</keyword>
<reference evidence="2" key="1">
    <citation type="submission" date="2015-10" db="EMBL/GenBank/DDBJ databases">
        <authorList>
            <person name="Regsiter A."/>
            <person name="william w."/>
        </authorList>
    </citation>
    <scope>NUCLEOTIDE SEQUENCE [LARGE SCALE GENOMIC DNA]</scope>
</reference>
<organism evidence="1 2">
    <name type="scientific">Planktothrix tepida PCC 9214</name>
    <dbReference type="NCBI Taxonomy" id="671072"/>
    <lineage>
        <taxon>Bacteria</taxon>
        <taxon>Bacillati</taxon>
        <taxon>Cyanobacteriota</taxon>
        <taxon>Cyanophyceae</taxon>
        <taxon>Oscillatoriophycideae</taxon>
        <taxon>Oscillatoriales</taxon>
        <taxon>Microcoleaceae</taxon>
        <taxon>Planktothrix</taxon>
    </lineage>
</organism>
<dbReference type="AlphaFoldDB" id="A0A1J1LS32"/>
<sequence length="117" mass="13536">MWETRLNVIYCTNSEDIESQFESLMLHLRLARINIVSDGRTSVWKSATIKGINIFLEQPSDLEKAAELVREFFNSRIDQLQLCSWQSNGINAKVIIKGVVNYNENPIPKSKLEYIME</sequence>
<evidence type="ECO:0000313" key="2">
    <source>
        <dbReference type="Proteomes" id="UP000184315"/>
    </source>
</evidence>
<dbReference type="STRING" id="671072.PL9214640360"/>
<gene>
    <name evidence="1" type="ORF">PL9214640360</name>
</gene>
<protein>
    <submittedName>
        <fullName evidence="1">Uncharacterized protein</fullName>
    </submittedName>
</protein>
<proteinExistence type="predicted"/>
<dbReference type="EMBL" id="CZDF01000171">
    <property type="protein sequence ID" value="CUR34353.1"/>
    <property type="molecule type" value="Genomic_DNA"/>
</dbReference>
<dbReference type="RefSeq" id="WP_139295128.1">
    <property type="nucleotide sequence ID" value="NZ_LN889812.1"/>
</dbReference>
<evidence type="ECO:0000313" key="1">
    <source>
        <dbReference type="EMBL" id="CUR34353.1"/>
    </source>
</evidence>
<name>A0A1J1LS32_9CYAN</name>
<dbReference type="Proteomes" id="UP000184315">
    <property type="component" value="Unassembled WGS sequence"/>
</dbReference>